<keyword evidence="1" id="KW-1133">Transmembrane helix</keyword>
<evidence type="ECO:0000313" key="3">
    <source>
        <dbReference type="Proteomes" id="UP000008727"/>
    </source>
</evidence>
<evidence type="ECO:0000256" key="1">
    <source>
        <dbReference type="SAM" id="Phobius"/>
    </source>
</evidence>
<dbReference type="EMBL" id="GU459069">
    <property type="protein sequence ID" value="ADQ53329.1"/>
    <property type="molecule type" value="Genomic_DNA"/>
</dbReference>
<organism evidence="2 3">
    <name type="scientific">Aeromonas phage 65</name>
    <dbReference type="NCBI Taxonomy" id="2919549"/>
    <lineage>
        <taxon>Viruses</taxon>
        <taxon>Duplodnaviria</taxon>
        <taxon>Heunggongvirae</taxon>
        <taxon>Uroviricota</taxon>
        <taxon>Caudoviricetes</taxon>
        <taxon>Pantevenvirales</taxon>
        <taxon>Straboviridae</taxon>
        <taxon>Emmerichvirinae</taxon>
        <taxon>Ishigurovirus</taxon>
        <taxon>Ishigurovirus osborne</taxon>
    </lineage>
</organism>
<protein>
    <submittedName>
        <fullName evidence="2">Uncharacterized protein</fullName>
    </submittedName>
</protein>
<dbReference type="KEGG" id="vg:10323598"/>
<keyword evidence="1" id="KW-0812">Transmembrane</keyword>
<proteinExistence type="predicted"/>
<keyword evidence="3" id="KW-1185">Reference proteome</keyword>
<dbReference type="Proteomes" id="UP000008727">
    <property type="component" value="Segment"/>
</dbReference>
<evidence type="ECO:0000313" key="2">
    <source>
        <dbReference type="EMBL" id="ADQ53329.1"/>
    </source>
</evidence>
<reference evidence="2 3" key="1">
    <citation type="journal article" date="2010" name="Virol. J.">
        <title>Genomes of the T4-related bacteriophages as windows on microbial genome evolution.</title>
        <authorList>
            <person name="Petrov V.M."/>
            <person name="Ratnayaka S."/>
            <person name="Nolan J.M."/>
            <person name="Miller E.S."/>
            <person name="Karam J.D."/>
        </authorList>
    </citation>
    <scope>NUCLEOTIDE SEQUENCE [LARGE SCALE GENOMIC DNA]</scope>
</reference>
<keyword evidence="1" id="KW-0472">Membrane</keyword>
<dbReference type="RefSeq" id="YP_004301158.1">
    <property type="nucleotide sequence ID" value="NC_015251.1"/>
</dbReference>
<gene>
    <name evidence="2" type="ORF">65p321</name>
</gene>
<feature type="transmembrane region" description="Helical" evidence="1">
    <location>
        <begin position="38"/>
        <end position="57"/>
    </location>
</feature>
<sequence length="109" mass="13746">MMDPILEVRMWWSFGIVFIALILPLFVLYIMHMKNRNYLKWWHVPLYFGWVFLWITYGRDVIPDKYDVTTERVYQCEWVDKIVQNIQKLIDCRSQTLYHYRYRVYFYGW</sequence>
<name>E5DSF5_9CAUD</name>
<accession>E5DSF5</accession>
<feature type="transmembrane region" description="Helical" evidence="1">
    <location>
        <begin position="12"/>
        <end position="31"/>
    </location>
</feature>